<accession>A0A1I7G762</accession>
<reference evidence="3" key="1">
    <citation type="submission" date="2016-10" db="EMBL/GenBank/DDBJ databases">
        <authorList>
            <person name="Varghese N."/>
        </authorList>
    </citation>
    <scope>NUCLEOTIDE SEQUENCE [LARGE SCALE GENOMIC DNA]</scope>
    <source>
        <strain evidence="3">DSM 18820</strain>
    </source>
</reference>
<dbReference type="AlphaFoldDB" id="A0A1I7G762"/>
<dbReference type="EMBL" id="FPCA01000001">
    <property type="protein sequence ID" value="SFU44191.1"/>
    <property type="molecule type" value="Genomic_DNA"/>
</dbReference>
<sequence length="277" mass="31633">MPFKAASRTALFFLLTFLLLINSASAQILNVERSRVERDSADYFTGKVGLNFSMFNRNAGKNNPNNYLQLTFNGDVAYVSEKHSYLLLNFYNYLLVNYDSDELRNTVASNGYSHFRVNLLRKRRLSYELFTQVQTDKARGLEIRTLAGSGLRYRLLKRENSGIYVGTGIMHEHETWEDPDEENNFTDSDMLKSTNYISAKAALNSNVSAEGIVYYQTGYAEMIDKWRNRVSGDVALQVKLNTRLSFKAGFSGTFEDEPIVPVTRFVYTLSNGIQVQF</sequence>
<dbReference type="Pfam" id="PF04338">
    <property type="entry name" value="DUF481"/>
    <property type="match status" value="1"/>
</dbReference>
<evidence type="ECO:0000313" key="2">
    <source>
        <dbReference type="EMBL" id="SFU44191.1"/>
    </source>
</evidence>
<keyword evidence="1" id="KW-0732">Signal</keyword>
<organism evidence="2 3">
    <name type="scientific">Pontibacter akesuensis</name>
    <dbReference type="NCBI Taxonomy" id="388950"/>
    <lineage>
        <taxon>Bacteria</taxon>
        <taxon>Pseudomonadati</taxon>
        <taxon>Bacteroidota</taxon>
        <taxon>Cytophagia</taxon>
        <taxon>Cytophagales</taxon>
        <taxon>Hymenobacteraceae</taxon>
        <taxon>Pontibacter</taxon>
    </lineage>
</organism>
<dbReference type="Proteomes" id="UP000182491">
    <property type="component" value="Unassembled WGS sequence"/>
</dbReference>
<dbReference type="InterPro" id="IPR007433">
    <property type="entry name" value="DUF481"/>
</dbReference>
<feature type="chain" id="PRO_5010289707" evidence="1">
    <location>
        <begin position="27"/>
        <end position="277"/>
    </location>
</feature>
<gene>
    <name evidence="2" type="ORF">SAMN04487941_0771</name>
</gene>
<evidence type="ECO:0000313" key="3">
    <source>
        <dbReference type="Proteomes" id="UP000182491"/>
    </source>
</evidence>
<keyword evidence="3" id="KW-1185">Reference proteome</keyword>
<protein>
    <submittedName>
        <fullName evidence="2">Putative salt-induced outer membrane protein YdiY</fullName>
    </submittedName>
</protein>
<feature type="signal peptide" evidence="1">
    <location>
        <begin position="1"/>
        <end position="26"/>
    </location>
</feature>
<evidence type="ECO:0000256" key="1">
    <source>
        <dbReference type="SAM" id="SignalP"/>
    </source>
</evidence>
<dbReference type="STRING" id="388950.GCA_001611675_03905"/>
<name>A0A1I7G762_9BACT</name>
<dbReference type="OrthoDB" id="6118633at2"/>
<proteinExistence type="predicted"/>